<dbReference type="Pfam" id="PF04234">
    <property type="entry name" value="CopC"/>
    <property type="match status" value="1"/>
</dbReference>
<feature type="compositionally biased region" description="Low complexity" evidence="3">
    <location>
        <begin position="122"/>
        <end position="136"/>
    </location>
</feature>
<dbReference type="GO" id="GO:0046688">
    <property type="term" value="P:response to copper ion"/>
    <property type="evidence" value="ECO:0007669"/>
    <property type="project" value="InterPro"/>
</dbReference>
<name>A0A371YYD8_9PROT</name>
<dbReference type="InterPro" id="IPR014755">
    <property type="entry name" value="Cu-Rt/internalin_Ig-like"/>
</dbReference>
<evidence type="ECO:0000313" key="7">
    <source>
        <dbReference type="Proteomes" id="UP000262371"/>
    </source>
</evidence>
<dbReference type="EMBL" id="QUWV01000114">
    <property type="protein sequence ID" value="RFD19245.1"/>
    <property type="molecule type" value="Genomic_DNA"/>
</dbReference>
<dbReference type="Proteomes" id="UP000262371">
    <property type="component" value="Unassembled WGS sequence"/>
</dbReference>
<feature type="signal peptide" evidence="4">
    <location>
        <begin position="1"/>
        <end position="27"/>
    </location>
</feature>
<keyword evidence="7" id="KW-1185">Reference proteome</keyword>
<organism evidence="6 7">
    <name type="scientific">Komagataeibacter melaceti</name>
    <dbReference type="NCBI Taxonomy" id="2766577"/>
    <lineage>
        <taxon>Bacteria</taxon>
        <taxon>Pseudomonadati</taxon>
        <taxon>Pseudomonadota</taxon>
        <taxon>Alphaproteobacteria</taxon>
        <taxon>Acetobacterales</taxon>
        <taxon>Acetobacteraceae</taxon>
        <taxon>Komagataeibacter</taxon>
    </lineage>
</organism>
<sequence length="136" mass="13984">MSFSTMPRILALVAILSGVGGVAQAFAAPVLVQATPAAGQTVAAGNVALRLSFDTVIDPFRARLLLLGPDGAPRLLPASPVDDEQQVISTTVALTPGHYVLHWRMRTRGGDTGEGTLPFDVGTPSTPPATGATPSR</sequence>
<dbReference type="InterPro" id="IPR014756">
    <property type="entry name" value="Ig_E-set"/>
</dbReference>
<dbReference type="AlphaFoldDB" id="A0A371YYD8"/>
<dbReference type="Gene3D" id="2.60.40.1220">
    <property type="match status" value="1"/>
</dbReference>
<protein>
    <submittedName>
        <fullName evidence="6">Copper resistance protein CopC</fullName>
    </submittedName>
</protein>
<evidence type="ECO:0000256" key="2">
    <source>
        <dbReference type="ARBA" id="ARBA00023008"/>
    </source>
</evidence>
<dbReference type="GO" id="GO:0042597">
    <property type="term" value="C:periplasmic space"/>
    <property type="evidence" value="ECO:0007669"/>
    <property type="project" value="InterPro"/>
</dbReference>
<dbReference type="RefSeq" id="WP_116703641.1">
    <property type="nucleotide sequence ID" value="NZ_QUWV01000114.1"/>
</dbReference>
<evidence type="ECO:0000256" key="1">
    <source>
        <dbReference type="ARBA" id="ARBA00022729"/>
    </source>
</evidence>
<proteinExistence type="predicted"/>
<dbReference type="InterPro" id="IPR007348">
    <property type="entry name" value="CopC_dom"/>
</dbReference>
<keyword evidence="2" id="KW-0186">Copper</keyword>
<dbReference type="SUPFAM" id="SSF81296">
    <property type="entry name" value="E set domains"/>
    <property type="match status" value="1"/>
</dbReference>
<keyword evidence="1 4" id="KW-0732">Signal</keyword>
<reference evidence="6 7" key="1">
    <citation type="submission" date="2018-08" db="EMBL/GenBank/DDBJ databases">
        <title>Komagataeibacter sp. AV 382.</title>
        <authorList>
            <person name="Skraban J."/>
            <person name="Trcek J."/>
        </authorList>
    </citation>
    <scope>NUCLEOTIDE SEQUENCE [LARGE SCALE GENOMIC DNA]</scope>
    <source>
        <strain evidence="6 7">AV 382</strain>
    </source>
</reference>
<feature type="domain" description="CopC" evidence="5">
    <location>
        <begin position="30"/>
        <end position="121"/>
    </location>
</feature>
<feature type="region of interest" description="Disordered" evidence="3">
    <location>
        <begin position="111"/>
        <end position="136"/>
    </location>
</feature>
<comment type="caution">
    <text evidence="6">The sequence shown here is derived from an EMBL/GenBank/DDBJ whole genome shotgun (WGS) entry which is preliminary data.</text>
</comment>
<evidence type="ECO:0000259" key="5">
    <source>
        <dbReference type="Pfam" id="PF04234"/>
    </source>
</evidence>
<evidence type="ECO:0000313" key="6">
    <source>
        <dbReference type="EMBL" id="RFD19245.1"/>
    </source>
</evidence>
<feature type="chain" id="PRO_5016646938" evidence="4">
    <location>
        <begin position="28"/>
        <end position="136"/>
    </location>
</feature>
<dbReference type="OrthoDB" id="7282415at2"/>
<evidence type="ECO:0000256" key="4">
    <source>
        <dbReference type="SAM" id="SignalP"/>
    </source>
</evidence>
<dbReference type="GO" id="GO:0005507">
    <property type="term" value="F:copper ion binding"/>
    <property type="evidence" value="ECO:0007669"/>
    <property type="project" value="InterPro"/>
</dbReference>
<accession>A0A371YYD8</accession>
<gene>
    <name evidence="6" type="ORF">DY926_12345</name>
</gene>
<evidence type="ECO:0000256" key="3">
    <source>
        <dbReference type="SAM" id="MobiDB-lite"/>
    </source>
</evidence>